<evidence type="ECO:0000313" key="2">
    <source>
        <dbReference type="EMBL" id="RDY11651.1"/>
    </source>
</evidence>
<dbReference type="PANTHER" id="PTHR48475">
    <property type="entry name" value="RIBONUCLEASE H"/>
    <property type="match status" value="1"/>
</dbReference>
<feature type="non-terminal residue" evidence="2">
    <location>
        <position position="1"/>
    </location>
</feature>
<gene>
    <name evidence="2" type="primary">NYNRIN</name>
    <name evidence="2" type="ORF">CR513_03641</name>
</gene>
<dbReference type="Pfam" id="PF17919">
    <property type="entry name" value="RT_RNaseH_2"/>
    <property type="match status" value="1"/>
</dbReference>
<dbReference type="OrthoDB" id="1742547at2759"/>
<accession>A0A371I9E7</accession>
<evidence type="ECO:0000259" key="1">
    <source>
        <dbReference type="Pfam" id="PF17919"/>
    </source>
</evidence>
<dbReference type="EMBL" id="QJKJ01000601">
    <property type="protein sequence ID" value="RDY11651.1"/>
    <property type="molecule type" value="Genomic_DNA"/>
</dbReference>
<dbReference type="Proteomes" id="UP000257109">
    <property type="component" value="Unassembled WGS sequence"/>
</dbReference>
<dbReference type="InterPro" id="IPR041577">
    <property type="entry name" value="RT_RNaseH_2"/>
</dbReference>
<dbReference type="SUPFAM" id="SSF56672">
    <property type="entry name" value="DNA/RNA polymerases"/>
    <property type="match status" value="1"/>
</dbReference>
<proteinExistence type="predicted"/>
<name>A0A371I9E7_MUCPR</name>
<reference evidence="2" key="1">
    <citation type="submission" date="2018-05" db="EMBL/GenBank/DDBJ databases">
        <title>Draft genome of Mucuna pruriens seed.</title>
        <authorList>
            <person name="Nnadi N.E."/>
            <person name="Vos R."/>
            <person name="Hasami M.H."/>
            <person name="Devisetty U.K."/>
            <person name="Aguiy J.C."/>
        </authorList>
    </citation>
    <scope>NUCLEOTIDE SEQUENCE [LARGE SCALE GENOMIC DNA]</scope>
    <source>
        <strain evidence="2">JCA_2017</strain>
    </source>
</reference>
<dbReference type="AlphaFoldDB" id="A0A371I9E7"/>
<dbReference type="STRING" id="157652.A0A371I9E7"/>
<comment type="caution">
    <text evidence="2">The sequence shown here is derived from an EMBL/GenBank/DDBJ whole genome shotgun (WGS) entry which is preliminary data.</text>
</comment>
<organism evidence="2 3">
    <name type="scientific">Mucuna pruriens</name>
    <name type="common">Velvet bean</name>
    <name type="synonym">Dolichos pruriens</name>
    <dbReference type="NCBI Taxonomy" id="157652"/>
    <lineage>
        <taxon>Eukaryota</taxon>
        <taxon>Viridiplantae</taxon>
        <taxon>Streptophyta</taxon>
        <taxon>Embryophyta</taxon>
        <taxon>Tracheophyta</taxon>
        <taxon>Spermatophyta</taxon>
        <taxon>Magnoliopsida</taxon>
        <taxon>eudicotyledons</taxon>
        <taxon>Gunneridae</taxon>
        <taxon>Pentapetalae</taxon>
        <taxon>rosids</taxon>
        <taxon>fabids</taxon>
        <taxon>Fabales</taxon>
        <taxon>Fabaceae</taxon>
        <taxon>Papilionoideae</taxon>
        <taxon>50 kb inversion clade</taxon>
        <taxon>NPAAA clade</taxon>
        <taxon>indigoferoid/millettioid clade</taxon>
        <taxon>Phaseoleae</taxon>
        <taxon>Mucuna</taxon>
    </lineage>
</organism>
<dbReference type="PANTHER" id="PTHR48475:SF1">
    <property type="entry name" value="RNASE H TYPE-1 DOMAIN-CONTAINING PROTEIN"/>
    <property type="match status" value="1"/>
</dbReference>
<feature type="domain" description="Reverse transcriptase/retrotransposon-derived protein RNase H-like" evidence="1">
    <location>
        <begin position="49"/>
        <end position="147"/>
    </location>
</feature>
<dbReference type="InterPro" id="IPR043502">
    <property type="entry name" value="DNA/RNA_pol_sf"/>
</dbReference>
<evidence type="ECO:0000313" key="3">
    <source>
        <dbReference type="Proteomes" id="UP000257109"/>
    </source>
</evidence>
<keyword evidence="3" id="KW-1185">Reference proteome</keyword>
<protein>
    <submittedName>
        <fullName evidence="2">Protein NYNRIN</fullName>
    </submittedName>
</protein>
<sequence length="188" mass="21463">MIGTDLEVYVDDMVVKSTTANEHYSALERSIETAMPIFDTLKNGGSFAWTPESEEAFLRLKALLAAPLVLTRPSPGIPLLLYISISDDALSVVLVQKKEGKQYPIYFTSMVLQGAERRYRKIEKAALAFIIASWKLRPYFQEYNIIVRTNLLIRQVLRKPDLARRMVAWSIQLFEFDIPVEKQGHVKA</sequence>